<name>A0A518BRL3_9BACT</name>
<evidence type="ECO:0000313" key="1">
    <source>
        <dbReference type="EMBL" id="QDU69617.1"/>
    </source>
</evidence>
<gene>
    <name evidence="1" type="ORF">Pla133_47370</name>
</gene>
<dbReference type="RefSeq" id="WP_145069681.1">
    <property type="nucleotide sequence ID" value="NZ_CP036287.1"/>
</dbReference>
<dbReference type="Proteomes" id="UP000316921">
    <property type="component" value="Chromosome"/>
</dbReference>
<dbReference type="KEGG" id="pbap:Pla133_47370"/>
<accession>A0A518BRL3</accession>
<sequence>MASSFESSDNQSHQHLKPLRVPSLKDGIYATAKELVEDLPGWSLMSEDEANGVLNCERKARPLSGNSRVTIKVEGPEGVPSTTVTLRSESDGGLRKCDKANIVEFMKLLHRRVV</sequence>
<organism evidence="1 2">
    <name type="scientific">Engelhardtia mirabilis</name>
    <dbReference type="NCBI Taxonomy" id="2528011"/>
    <lineage>
        <taxon>Bacteria</taxon>
        <taxon>Pseudomonadati</taxon>
        <taxon>Planctomycetota</taxon>
        <taxon>Planctomycetia</taxon>
        <taxon>Planctomycetia incertae sedis</taxon>
        <taxon>Engelhardtia</taxon>
    </lineage>
</organism>
<protein>
    <submittedName>
        <fullName evidence="1">Uncharacterized protein</fullName>
    </submittedName>
</protein>
<proteinExistence type="predicted"/>
<reference evidence="1 2" key="1">
    <citation type="submission" date="2019-02" db="EMBL/GenBank/DDBJ databases">
        <title>Deep-cultivation of Planctomycetes and their phenomic and genomic characterization uncovers novel biology.</title>
        <authorList>
            <person name="Wiegand S."/>
            <person name="Jogler M."/>
            <person name="Boedeker C."/>
            <person name="Pinto D."/>
            <person name="Vollmers J."/>
            <person name="Rivas-Marin E."/>
            <person name="Kohn T."/>
            <person name="Peeters S.H."/>
            <person name="Heuer A."/>
            <person name="Rast P."/>
            <person name="Oberbeckmann S."/>
            <person name="Bunk B."/>
            <person name="Jeske O."/>
            <person name="Meyerdierks A."/>
            <person name="Storesund J.E."/>
            <person name="Kallscheuer N."/>
            <person name="Luecker S."/>
            <person name="Lage O.M."/>
            <person name="Pohl T."/>
            <person name="Merkel B.J."/>
            <person name="Hornburger P."/>
            <person name="Mueller R.-W."/>
            <person name="Bruemmer F."/>
            <person name="Labrenz M."/>
            <person name="Spormann A.M."/>
            <person name="Op den Camp H."/>
            <person name="Overmann J."/>
            <person name="Amann R."/>
            <person name="Jetten M.S.M."/>
            <person name="Mascher T."/>
            <person name="Medema M.H."/>
            <person name="Devos D.P."/>
            <person name="Kaster A.-K."/>
            <person name="Ovreas L."/>
            <person name="Rohde M."/>
            <person name="Galperin M.Y."/>
            <person name="Jogler C."/>
        </authorList>
    </citation>
    <scope>NUCLEOTIDE SEQUENCE [LARGE SCALE GENOMIC DNA]</scope>
    <source>
        <strain evidence="1 2">Pla133</strain>
    </source>
</reference>
<evidence type="ECO:0000313" key="2">
    <source>
        <dbReference type="Proteomes" id="UP000316921"/>
    </source>
</evidence>
<dbReference type="AlphaFoldDB" id="A0A518BRL3"/>
<dbReference type="EMBL" id="CP036287">
    <property type="protein sequence ID" value="QDU69617.1"/>
    <property type="molecule type" value="Genomic_DNA"/>
</dbReference>
<keyword evidence="2" id="KW-1185">Reference proteome</keyword>